<gene>
    <name evidence="1" type="ORF">H8F01_00260</name>
</gene>
<proteinExistence type="predicted"/>
<dbReference type="RefSeq" id="WP_187057107.1">
    <property type="nucleotide sequence ID" value="NZ_CP060412.1"/>
</dbReference>
<dbReference type="KEGG" id="dtl:H8F01_00260"/>
<organism evidence="1 2">
    <name type="scientific">Dyella telluris</name>
    <dbReference type="NCBI Taxonomy" id="2763498"/>
    <lineage>
        <taxon>Bacteria</taxon>
        <taxon>Pseudomonadati</taxon>
        <taxon>Pseudomonadota</taxon>
        <taxon>Gammaproteobacteria</taxon>
        <taxon>Lysobacterales</taxon>
        <taxon>Rhodanobacteraceae</taxon>
        <taxon>Dyella</taxon>
    </lineage>
</organism>
<dbReference type="EMBL" id="CP060412">
    <property type="protein sequence ID" value="QNK01648.1"/>
    <property type="molecule type" value="Genomic_DNA"/>
</dbReference>
<evidence type="ECO:0000313" key="2">
    <source>
        <dbReference type="Proteomes" id="UP000515873"/>
    </source>
</evidence>
<accession>A0A7G8Q4E0</accession>
<sequence length="230" mass="26121">MATITHTIEFPGFDMEARDMDLALMRSFPNDFDAICERERKLAKACWWEYRGMHPVKRTRLFGKLCNKVYVESQEKYTGIYRAPIAVSKLFTSLIKEQQMKDAFGARQAADALGMPYDTFVRLGINEAVDRGWSRLPNVRQLYGKARPGVLPLIGFIAMRWKEELPIRALHFTAPTLMADSTAPWKGAFDEWLCKMIRAKGSSMVALRLIDQGVLSQATAEKLLPAELIA</sequence>
<keyword evidence="2" id="KW-1185">Reference proteome</keyword>
<dbReference type="Proteomes" id="UP000515873">
    <property type="component" value="Chromosome"/>
</dbReference>
<name>A0A7G8Q4E0_9GAMM</name>
<evidence type="ECO:0000313" key="1">
    <source>
        <dbReference type="EMBL" id="QNK01648.1"/>
    </source>
</evidence>
<dbReference type="AlphaFoldDB" id="A0A7G8Q4E0"/>
<reference evidence="1 2" key="1">
    <citation type="submission" date="2020-08" db="EMBL/GenBank/DDBJ databases">
        <title>Dyella sp. G9 isolated from forest soil.</title>
        <authorList>
            <person name="Fu J."/>
            <person name="Qiu L."/>
        </authorList>
    </citation>
    <scope>NUCLEOTIDE SEQUENCE [LARGE SCALE GENOMIC DNA]</scope>
    <source>
        <strain evidence="1 2">G9</strain>
    </source>
</reference>
<protein>
    <submittedName>
        <fullName evidence="1">Uncharacterized protein</fullName>
    </submittedName>
</protein>